<evidence type="ECO:0000313" key="2">
    <source>
        <dbReference type="EMBL" id="OIQ86018.1"/>
    </source>
</evidence>
<accession>A0A1J5QRM2</accession>
<reference evidence="2" key="1">
    <citation type="submission" date="2016-10" db="EMBL/GenBank/DDBJ databases">
        <title>Sequence of Gallionella enrichment culture.</title>
        <authorList>
            <person name="Poehlein A."/>
            <person name="Muehling M."/>
            <person name="Daniel R."/>
        </authorList>
    </citation>
    <scope>NUCLEOTIDE SEQUENCE</scope>
</reference>
<sequence>MPNLKSDGHLDAATCAGAGPLHGNLRAWMNDADSALYRAKTEERNQISGTTTLAERPAPTRPENLCPCGFHWLRLLKITSVLMAEKTTVCENIHRPCKTDLSTHSAHSESSLHATGGSKNHASALDGLIWHEVENPILPA</sequence>
<name>A0A1J5QRM2_9ZZZZ</name>
<dbReference type="EMBL" id="MLJW01000505">
    <property type="protein sequence ID" value="OIQ86018.1"/>
    <property type="molecule type" value="Genomic_DNA"/>
</dbReference>
<evidence type="ECO:0000256" key="1">
    <source>
        <dbReference type="SAM" id="MobiDB-lite"/>
    </source>
</evidence>
<organism evidence="2">
    <name type="scientific">mine drainage metagenome</name>
    <dbReference type="NCBI Taxonomy" id="410659"/>
    <lineage>
        <taxon>unclassified sequences</taxon>
        <taxon>metagenomes</taxon>
        <taxon>ecological metagenomes</taxon>
    </lineage>
</organism>
<proteinExistence type="predicted"/>
<gene>
    <name evidence="2" type="ORF">GALL_321160</name>
</gene>
<protein>
    <submittedName>
        <fullName evidence="2">Uncharacterized protein</fullName>
    </submittedName>
</protein>
<comment type="caution">
    <text evidence="2">The sequence shown here is derived from an EMBL/GenBank/DDBJ whole genome shotgun (WGS) entry which is preliminary data.</text>
</comment>
<feature type="region of interest" description="Disordered" evidence="1">
    <location>
        <begin position="41"/>
        <end position="60"/>
    </location>
</feature>
<dbReference type="AlphaFoldDB" id="A0A1J5QRM2"/>